<keyword evidence="4" id="KW-1185">Reference proteome</keyword>
<evidence type="ECO:0000313" key="4">
    <source>
        <dbReference type="Proteomes" id="UP000002037"/>
    </source>
</evidence>
<organism evidence="3 4">
    <name type="scientific">Candida tropicalis (strain ATCC MYA-3404 / T1)</name>
    <name type="common">Yeast</name>
    <dbReference type="NCBI Taxonomy" id="294747"/>
    <lineage>
        <taxon>Eukaryota</taxon>
        <taxon>Fungi</taxon>
        <taxon>Dikarya</taxon>
        <taxon>Ascomycota</taxon>
        <taxon>Saccharomycotina</taxon>
        <taxon>Pichiomycetes</taxon>
        <taxon>Debaryomycetaceae</taxon>
        <taxon>Candida/Lodderomyces clade</taxon>
        <taxon>Candida</taxon>
    </lineage>
</organism>
<evidence type="ECO:0000256" key="1">
    <source>
        <dbReference type="SAM" id="MobiDB-lite"/>
    </source>
</evidence>
<reference evidence="3 4" key="1">
    <citation type="journal article" date="2009" name="Nature">
        <title>Evolution of pathogenicity and sexual reproduction in eight Candida genomes.</title>
        <authorList>
            <person name="Butler G."/>
            <person name="Rasmussen M.D."/>
            <person name="Lin M.F."/>
            <person name="Santos M.A."/>
            <person name="Sakthikumar S."/>
            <person name="Munro C.A."/>
            <person name="Rheinbay E."/>
            <person name="Grabherr M."/>
            <person name="Forche A."/>
            <person name="Reedy J.L."/>
            <person name="Agrafioti I."/>
            <person name="Arnaud M.B."/>
            <person name="Bates S."/>
            <person name="Brown A.J."/>
            <person name="Brunke S."/>
            <person name="Costanzo M.C."/>
            <person name="Fitzpatrick D.A."/>
            <person name="de Groot P.W."/>
            <person name="Harris D."/>
            <person name="Hoyer L.L."/>
            <person name="Hube B."/>
            <person name="Klis F.M."/>
            <person name="Kodira C."/>
            <person name="Lennard N."/>
            <person name="Logue M.E."/>
            <person name="Martin R."/>
            <person name="Neiman A.M."/>
            <person name="Nikolaou E."/>
            <person name="Quail M.A."/>
            <person name="Quinn J."/>
            <person name="Santos M.C."/>
            <person name="Schmitzberger F.F."/>
            <person name="Sherlock G."/>
            <person name="Shah P."/>
            <person name="Silverstein K.A."/>
            <person name="Skrzypek M.S."/>
            <person name="Soll D."/>
            <person name="Staggs R."/>
            <person name="Stansfield I."/>
            <person name="Stumpf M.P."/>
            <person name="Sudbery P.E."/>
            <person name="Srikantha T."/>
            <person name="Zeng Q."/>
            <person name="Berman J."/>
            <person name="Berriman M."/>
            <person name="Heitman J."/>
            <person name="Gow N.A."/>
            <person name="Lorenz M.C."/>
            <person name="Birren B.W."/>
            <person name="Kellis M."/>
            <person name="Cuomo C.A."/>
        </authorList>
    </citation>
    <scope>NUCLEOTIDE SEQUENCE [LARGE SCALE GENOMIC DNA]</scope>
    <source>
        <strain evidence="4">ATCC MYA-3404 / T1</strain>
    </source>
</reference>
<dbReference type="EMBL" id="GG692398">
    <property type="protein sequence ID" value="EER33195.1"/>
    <property type="molecule type" value="Genomic_DNA"/>
</dbReference>
<dbReference type="Proteomes" id="UP000002037">
    <property type="component" value="Unassembled WGS sequence"/>
</dbReference>
<keyword evidence="2" id="KW-0812">Transmembrane</keyword>
<keyword evidence="2" id="KW-0472">Membrane</keyword>
<feature type="compositionally biased region" description="Polar residues" evidence="1">
    <location>
        <begin position="113"/>
        <end position="129"/>
    </location>
</feature>
<feature type="region of interest" description="Disordered" evidence="1">
    <location>
        <begin position="1"/>
        <end position="164"/>
    </location>
</feature>
<dbReference type="KEGG" id="ctp:CTRG_03620"/>
<feature type="compositionally biased region" description="Polar residues" evidence="1">
    <location>
        <begin position="84"/>
        <end position="93"/>
    </location>
</feature>
<dbReference type="OrthoDB" id="4026422at2759"/>
<evidence type="ECO:0000313" key="3">
    <source>
        <dbReference type="EMBL" id="EER33195.1"/>
    </source>
</evidence>
<keyword evidence="2" id="KW-1133">Transmembrane helix</keyword>
<feature type="transmembrane region" description="Helical" evidence="2">
    <location>
        <begin position="295"/>
        <end position="318"/>
    </location>
</feature>
<feature type="compositionally biased region" description="Polar residues" evidence="1">
    <location>
        <begin position="137"/>
        <end position="148"/>
    </location>
</feature>
<name>C5MC28_CANTT</name>
<dbReference type="GeneID" id="8297754"/>
<feature type="region of interest" description="Disordered" evidence="1">
    <location>
        <begin position="248"/>
        <end position="268"/>
    </location>
</feature>
<dbReference type="eggNOG" id="ENOG502T612">
    <property type="taxonomic scope" value="Eukaryota"/>
</dbReference>
<dbReference type="RefSeq" id="XP_002549323.1">
    <property type="nucleotide sequence ID" value="XM_002549277.1"/>
</dbReference>
<accession>C5MC28</accession>
<gene>
    <name evidence="3" type="ORF">CTRG_03620</name>
</gene>
<feature type="compositionally biased region" description="Acidic residues" evidence="1">
    <location>
        <begin position="153"/>
        <end position="164"/>
    </location>
</feature>
<dbReference type="VEuPathDB" id="FungiDB:CTRG_03620"/>
<feature type="compositionally biased region" description="Basic and acidic residues" evidence="1">
    <location>
        <begin position="21"/>
        <end position="36"/>
    </location>
</feature>
<feature type="compositionally biased region" description="Polar residues" evidence="1">
    <location>
        <begin position="1"/>
        <end position="15"/>
    </location>
</feature>
<proteinExistence type="predicted"/>
<evidence type="ECO:0000256" key="2">
    <source>
        <dbReference type="SAM" id="Phobius"/>
    </source>
</evidence>
<dbReference type="HOGENOM" id="CLU_474056_0_0_1"/>
<dbReference type="AlphaFoldDB" id="C5MC28"/>
<sequence>MSTSKTGSLSNQHNFTPDMDQSDHAKIATTKDKDNNTKISDSIVDIPSPPPSKTGSSVVPVDEDWSIISSSSDIDDERSTTSSFEYQRATSGPTGVFGDVSGSKESLKVPRQFINNAASRSRSTANEQESWNDLEDSQNTISTPSGSSKGDIEVEEQGDEEEDLIDVDSKIKFFENLNDSIKQKSNQFYHDFAKVHLDNYITEQQKHAGCNSSGSGVTTCSTSSYSDGYDMDDTIELLADGSRVIIGSPGELKPPSLQEKPKPKQKKVKSKKNKKLLIRAVEQLQIFLEAHSDYLYYYIFAAMIIGIIPAYFAANFVLFPKPVKQASCVDKLGQVWDTLLYEDVSPPSIFGKKQKINKLFKFGTQVKDTINGDVIPQINSFADRVNFYATNTVFPQCAMFWAKSQDFSRSSSNTLGKWWTEYSTMGLNKFDEFSKIGYEKSGEYKEIGLKNFGVLRNTTSVYSKIWAKNIIAGSNDVYHNLKVVFKQESQHVKLLSDSFVKRMIVFNEYQKDKVEKGWGELVSLWNSEAPKFKATLDQNSVEIYKNGKKMFNFVVERFSS</sequence>
<protein>
    <submittedName>
        <fullName evidence="3">Uncharacterized protein</fullName>
    </submittedName>
</protein>